<evidence type="ECO:0000256" key="1">
    <source>
        <dbReference type="ARBA" id="ARBA00004196"/>
    </source>
</evidence>
<dbReference type="InterPro" id="IPR022409">
    <property type="entry name" value="PKD/Chitinase_dom"/>
</dbReference>
<dbReference type="GO" id="GO:0030313">
    <property type="term" value="C:cell envelope"/>
    <property type="evidence" value="ECO:0007669"/>
    <property type="project" value="UniProtKB-SubCell"/>
</dbReference>
<sequence>MRYLSKKRLVVYLIINLLAFVVPNFPGTVKVAHADSPAWSEVGQPSPGSVNSLLNVDDMLYAGGDTGIWSYNSDTWMKMSGSPDYSSVRALENVDGTLYAGVYGTGIYSYSNGTWTWVNGSPYSVTALENINGTLYAATHFSGVWSYSNGVLTQMSGSPEYVTTLLNVDGTLYAGTYYTGIWSYSNGAWTQMSGSPVDVVSLLHVDGELYAGTEGLGIWSYGNGTWLRMDGSPEYGNITALENVNGTLYAGANGIGVWAYSNGIWTQMSGSPELVDSLLNVNGTLYAGGYDGVMQLTAYYSSVPANLKAGSTTSESTTLTWDAVPGAIAYNIYKNGDHAAIATVTSPAYIVNGLTPNTAYTFTVSAINGTESARSGAINVVTMPNNPTGPTDPNGPTDPADPADPLTWSQVGVSPPNVTSLLNVDGTLYAGTTKYVWSYGNGQWTRMDGSPRYVYALLNVNGTLYAGTLDGSNDIWSYSDGTWTPMNSPRYVYALVNVDGTLYAGTMSGVWSYSNGSAWTLINDSPSSIQTLLNVNGTLYAGAFYDSSNDVWSYGNGTWTQMDGSPYGITNLLNDNDTLYAGTYNGGVWSYSNGTWTQMDGSPSHVNSLLNDNGTLYAGATNGANDVWSYSNGKWTQMNGSPSRVYSLLNVNGTLYAGGDFGVEQLSHTSSTPINLEASGTTSESTTLTWDAVPGATAYNIYKNESAAAIATVTSPAYTVNGLASNTMYTFTVVARNEMESDQRGKLNVLTTPNSPTRLVVTEGDKQVVLAWGRVSGTGTVTYSIYEGTSPGSYSTNPIATVTDSTFTATGLVNGTRYYYAVKASNAGGSSGYSEEVDVTPQSKFSVIYHGNRAMSGDVPIDNSLYTSGDTVRVYDNIGKLAQPGYIFAGWNTTADGSGTSFAPGATLTMGEANLTLYAQYTMDNEAPKVISISPSESSILPANPVINVLASDNYKLSKVTIEYQKVGAPADQWNELGTKDLNASSDVVSLVWNTSSSISGTYKLRTVVYDQAGNASTPKDVLYRLDVDPPATPIVTASPGGWKIDLSWTSGNETDLAGFRIFKSLTPEGPFNFVTETKLTSYTDVPLAPGSNYYYKVEAADRYGNASMSEETSASPLSQDPFAPKAKAGNNQNATVGMEVAFDGKRSSDNDRIAAYSWDFGDGTTSDLAQPTHSYNSAGSYTVALTVTDPAGNAASDTMIVTVYPEQQETLQVKVIDGDTGAVIPGANVYVNFSDHAAKDYMTDGNGTAAIVAVPGKYEVSAYKTGYLPAEVTSEVNQHQETQVTVSIKKGKLVVGEPNVHRMSLEEIVAAGIDANAPENQHVFKFEVRLTFAQQPLPVEYLILNGHGDILSGGGPIAYGDGGVGSGSFARYAYPKAIVYANHPEIPPTLAFLTVPKEVSWQKEFFEVGLSLQNMADPQFVIANATAALKLPEGLTLAPAAEEQSPIIRIGDIAGQETKEVNWIVRGDREGSYDLEADFNGTLMPFSAPVNTTFKTSEPFRVWGGSALHIYVEAEDSAYLGEQYYVQFRIKNESDAPIYNLKTNFGAYSEPTPVHEVVIIGPNGSKTKERYEAGASFYMSSIDAGKSLPILQTGDSVGIGVLNPGESLSGTYVTNFSAAGDRDEVYYRLKDAFSVTSGGSTTEVPVTISTVPSHITKYKEVIDDGSMWADPVDTTTGADVIERRDLSVMGAGSHEFSFDLRYNSLLLNDGSMGKGWSHNYETRLEPKEDGTILVYWSPSNYTKFFSKDFIDGQVYGSKGADGTVLLSNADHGSSEQEYDSKTSGMTEYALKKKSDGTYSLAYGNKNAYFFDESGKLTGIQDKDGHNITLTSSEGKLVIAEAITDQTLTVSYNAQGQVERVSDKMGRTVSFRYDANAFLTAITDVNGNTTTYTYDSAGHVLTGTDGEGVTFFANTYDDKGRVLTQDDGVAGNQLTRFSYDDTSDSWGEIVTITERNGETRKHASDRFGQLSWIQDELGNKTAYAYDSRGNRISETDAKGNTSHYTYDSHGNLITITDPAGHAETMAYDDQDHLISIANAAGEKIINTYDSHGHLTSTTDAMGNTTNYTYDDNGFVVSKTSPGKGRTVFNYENGLLHSVTDPTHKQTTYTYDQAGRVISISDEEGIVTAIAYSNMSQILRLTDAMGNTISYTYDSRGHKLTETDASGNMTKFRYNGNGDLISQTDALNHTTHYSYEGEGRLTEIMDSLGNTTRMIYDAKGQLTGITDPSGNTSQIQYDSVGNAIGNTDALGQTTSSRSYDAVGNLLSEVDALGNATTYRYDSLNRLVDATDPLGRSTRYQYDDNNRLAQVVDALQGLSSQGFDRDGNRTSLTDPNHNKTTFDFDAAGRLTGVNSDSGNAITYEYNARGLISKSTNGRGQETDYTYDDSGRLLNFTDPVGTVSYTYDSNGNVRSAQDALGTISWEYDAMNQVTRYEDAYGNTIQYSYDDAGNLKTLTYPDGKTVSYDYDSAYRLIQVTDWSGRKTRYGYDANGRLAMTSRPDGSIERRIYDKAGQLAEIKDVASDGTVITDDQYSYDSVGDVQQESRTSAMGEQSIPASRVMTYTKGNRLATVDGNEIAYDADGNMLTGPLGGKMVSYHYDARNRLINVNRIADGSDSTSAYQYDALNNRVGMMLNGQASRYVINPQASLTQLLMVTDDRGVPQTNYVYGIGLIGQEDSQGDYLTYHFDRRGSTVGLTDEQGKVIDRFEYSLFGEIIEHEGNRSTPFLYSGRDGVMTDSNGLYYMRARYYNPEIRRFINEDTLLGSIANSQELNRYAYAQGNPVSHIDPGGHWVGYDDAVAAGVGAATGLTGQYISDVVANLSNGKTGLSAFAPTSGWNAYTGSAVGGAITGVSALYGPVGIAVGNVVGSAAGSAINQIGDRWSWKEFAADTAVGSLIGSIHAPVKAVKIQGVNAGRGNWGSSFDGLVTKVKKGSVTNIRTETMVHAGISKYVDDLAETGKSGVFNGFWQYQKDRSALFGGTNANYN</sequence>
<dbReference type="KEGG" id="plyc:GXP70_04920"/>
<gene>
    <name evidence="6" type="ORF">GXP70_04920</name>
</gene>
<evidence type="ECO:0000259" key="4">
    <source>
        <dbReference type="PROSITE" id="PS50093"/>
    </source>
</evidence>
<dbReference type="SUPFAM" id="SSF49265">
    <property type="entry name" value="Fibronectin type III"/>
    <property type="match status" value="3"/>
</dbReference>
<dbReference type="CDD" id="cd00063">
    <property type="entry name" value="FN3"/>
    <property type="match status" value="3"/>
</dbReference>
<dbReference type="InterPro" id="IPR000601">
    <property type="entry name" value="PKD_dom"/>
</dbReference>
<feature type="domain" description="Fibronectin type-III" evidence="5">
    <location>
        <begin position="1030"/>
        <end position="1122"/>
    </location>
</feature>
<dbReference type="InterPro" id="IPR022385">
    <property type="entry name" value="Rhs_assc_core"/>
</dbReference>
<dbReference type="InterPro" id="IPR031325">
    <property type="entry name" value="RHS_repeat"/>
</dbReference>
<dbReference type="RefSeq" id="WP_162355440.1">
    <property type="nucleotide sequence ID" value="NZ_CP048209.1"/>
</dbReference>
<keyword evidence="2" id="KW-0677">Repeat</keyword>
<dbReference type="EMBL" id="CP048209">
    <property type="protein sequence ID" value="QHT59374.1"/>
    <property type="molecule type" value="Genomic_DNA"/>
</dbReference>
<comment type="subcellular location">
    <subcellularLocation>
        <location evidence="1">Cell envelope</location>
    </subcellularLocation>
</comment>
<dbReference type="InterPro" id="IPR035986">
    <property type="entry name" value="PKD_dom_sf"/>
</dbReference>
<dbReference type="Pfam" id="PF18911">
    <property type="entry name" value="PKD_4"/>
    <property type="match status" value="1"/>
</dbReference>
<dbReference type="PROSITE" id="PS50853">
    <property type="entry name" value="FN3"/>
    <property type="match status" value="3"/>
</dbReference>
<proteinExistence type="predicted"/>
<dbReference type="InterPro" id="IPR056823">
    <property type="entry name" value="TEN-like_YD-shell"/>
</dbReference>
<dbReference type="InterPro" id="IPR036116">
    <property type="entry name" value="FN3_sf"/>
</dbReference>
<dbReference type="InterPro" id="IPR006530">
    <property type="entry name" value="YD"/>
</dbReference>
<feature type="region of interest" description="Disordered" evidence="3">
    <location>
        <begin position="384"/>
        <end position="404"/>
    </location>
</feature>
<dbReference type="InterPro" id="IPR042229">
    <property type="entry name" value="Listeria/Bacterioides_rpt_sf"/>
</dbReference>
<keyword evidence="7" id="KW-1185">Reference proteome</keyword>
<dbReference type="PROSITE" id="PS50093">
    <property type="entry name" value="PKD"/>
    <property type="match status" value="1"/>
</dbReference>
<dbReference type="Gene3D" id="2.180.10.10">
    <property type="entry name" value="RHS repeat-associated core"/>
    <property type="match status" value="3"/>
</dbReference>
<evidence type="ECO:0000259" key="5">
    <source>
        <dbReference type="PROSITE" id="PS50853"/>
    </source>
</evidence>
<evidence type="ECO:0000313" key="6">
    <source>
        <dbReference type="EMBL" id="QHT59374.1"/>
    </source>
</evidence>
<name>A0A6C0FVQ3_9BACL</name>
<dbReference type="Pfam" id="PF20148">
    <property type="entry name" value="DUF6531"/>
    <property type="match status" value="1"/>
</dbReference>
<dbReference type="PANTHER" id="PTHR32305">
    <property type="match status" value="1"/>
</dbReference>
<dbReference type="CDD" id="cd00146">
    <property type="entry name" value="PKD"/>
    <property type="match status" value="1"/>
</dbReference>
<feature type="domain" description="Fibronectin type-III" evidence="5">
    <location>
        <begin position="752"/>
        <end position="844"/>
    </location>
</feature>
<feature type="domain" description="PKD" evidence="4">
    <location>
        <begin position="1124"/>
        <end position="1204"/>
    </location>
</feature>
<feature type="domain" description="Fibronectin type-III" evidence="5">
    <location>
        <begin position="303"/>
        <end position="385"/>
    </location>
</feature>
<dbReference type="InterPro" id="IPR011043">
    <property type="entry name" value="Gal_Oxase/kelch_b-propeller"/>
</dbReference>
<dbReference type="Pfam" id="PF09479">
    <property type="entry name" value="Flg_new"/>
    <property type="match status" value="1"/>
</dbReference>
<dbReference type="InterPro" id="IPR045351">
    <property type="entry name" value="DUF6531"/>
</dbReference>
<dbReference type="Gene3D" id="2.60.40.4270">
    <property type="entry name" value="Listeria-Bacteroides repeat domain"/>
    <property type="match status" value="1"/>
</dbReference>
<feature type="region of interest" description="Disordered" evidence="3">
    <location>
        <begin position="1108"/>
        <end position="1131"/>
    </location>
</feature>
<evidence type="ECO:0000313" key="7">
    <source>
        <dbReference type="Proteomes" id="UP000476064"/>
    </source>
</evidence>
<dbReference type="NCBIfam" id="TIGR03696">
    <property type="entry name" value="Rhs_assc_core"/>
    <property type="match status" value="1"/>
</dbReference>
<dbReference type="SUPFAM" id="SSF50965">
    <property type="entry name" value="Galactose oxidase, central domain"/>
    <property type="match status" value="2"/>
</dbReference>
<evidence type="ECO:0000256" key="2">
    <source>
        <dbReference type="ARBA" id="ARBA00022737"/>
    </source>
</evidence>
<dbReference type="SMART" id="SM00089">
    <property type="entry name" value="PKD"/>
    <property type="match status" value="1"/>
</dbReference>
<dbReference type="SUPFAM" id="SSF49299">
    <property type="entry name" value="PKD domain"/>
    <property type="match status" value="1"/>
</dbReference>
<dbReference type="Gene3D" id="2.60.40.10">
    <property type="entry name" value="Immunoglobulins"/>
    <property type="match status" value="5"/>
</dbReference>
<reference evidence="6 7" key="1">
    <citation type="submission" date="2020-01" db="EMBL/GenBank/DDBJ databases">
        <title>Paenibacillus sp. nov., isolated from tomato rhizosphere.</title>
        <authorList>
            <person name="Weon H.-Y."/>
            <person name="Lee S.A."/>
        </authorList>
    </citation>
    <scope>NUCLEOTIDE SEQUENCE [LARGE SCALE GENOMIC DNA]</scope>
    <source>
        <strain evidence="6 7">12200R-189</strain>
    </source>
</reference>
<dbReference type="Pfam" id="PF25023">
    <property type="entry name" value="TEN_YD-shell"/>
    <property type="match status" value="3"/>
</dbReference>
<dbReference type="InterPro" id="IPR003961">
    <property type="entry name" value="FN3_dom"/>
</dbReference>
<dbReference type="Pfam" id="PF05593">
    <property type="entry name" value="RHS_repeat"/>
    <property type="match status" value="3"/>
</dbReference>
<dbReference type="NCBIfam" id="TIGR01643">
    <property type="entry name" value="YD_repeat_2x"/>
    <property type="match status" value="14"/>
</dbReference>
<evidence type="ECO:0000256" key="3">
    <source>
        <dbReference type="SAM" id="MobiDB-lite"/>
    </source>
</evidence>
<protein>
    <submittedName>
        <fullName evidence="6">PKD domain-containing protein</fullName>
    </submittedName>
</protein>
<dbReference type="Gene3D" id="2.60.40.1120">
    <property type="entry name" value="Carboxypeptidase-like, regulatory domain"/>
    <property type="match status" value="1"/>
</dbReference>
<accession>A0A6C0FVQ3</accession>
<dbReference type="InterPro" id="IPR013783">
    <property type="entry name" value="Ig-like_fold"/>
</dbReference>
<feature type="compositionally biased region" description="Polar residues" evidence="3">
    <location>
        <begin position="1108"/>
        <end position="1119"/>
    </location>
</feature>
<dbReference type="NCBIfam" id="TIGR02543">
    <property type="entry name" value="List_Bact_rpt"/>
    <property type="match status" value="1"/>
</dbReference>
<dbReference type="InterPro" id="IPR050708">
    <property type="entry name" value="T6SS_VgrG/RHS"/>
</dbReference>
<dbReference type="InterPro" id="IPR008969">
    <property type="entry name" value="CarboxyPept-like_regulatory"/>
</dbReference>
<dbReference type="SMART" id="SM00060">
    <property type="entry name" value="FN3"/>
    <property type="match status" value="4"/>
</dbReference>
<dbReference type="Pfam" id="PF00041">
    <property type="entry name" value="fn3"/>
    <property type="match status" value="2"/>
</dbReference>
<dbReference type="Proteomes" id="UP000476064">
    <property type="component" value="Chromosome"/>
</dbReference>
<dbReference type="SUPFAM" id="SSF49464">
    <property type="entry name" value="Carboxypeptidase regulatory domain-like"/>
    <property type="match status" value="1"/>
</dbReference>
<dbReference type="PANTHER" id="PTHR32305:SF15">
    <property type="entry name" value="PROTEIN RHSA-RELATED"/>
    <property type="match status" value="1"/>
</dbReference>
<organism evidence="6 7">
    <name type="scientific">Paenibacillus lycopersici</name>
    <dbReference type="NCBI Taxonomy" id="2704462"/>
    <lineage>
        <taxon>Bacteria</taxon>
        <taxon>Bacillati</taxon>
        <taxon>Bacillota</taxon>
        <taxon>Bacilli</taxon>
        <taxon>Bacillales</taxon>
        <taxon>Paenibacillaceae</taxon>
        <taxon>Paenibacillus</taxon>
    </lineage>
</organism>
<dbReference type="InterPro" id="IPR013378">
    <property type="entry name" value="InlB-like_B-rpt"/>
</dbReference>